<reference evidence="1 2" key="1">
    <citation type="submission" date="2018-01" db="EMBL/GenBank/DDBJ databases">
        <title>A novel member of the phylum Bacteroidetes isolated from glacier ice.</title>
        <authorList>
            <person name="Liu Q."/>
            <person name="Xin Y.-H."/>
        </authorList>
    </citation>
    <scope>NUCLEOTIDE SEQUENCE [LARGE SCALE GENOMIC DNA]</scope>
    <source>
        <strain evidence="1 2">RB1R16</strain>
    </source>
</reference>
<dbReference type="RefSeq" id="WP_105038595.1">
    <property type="nucleotide sequence ID" value="NZ_PPSL01000002.1"/>
</dbReference>
<dbReference type="EMBL" id="PPSL01000002">
    <property type="protein sequence ID" value="PQJ11715.1"/>
    <property type="molecule type" value="Genomic_DNA"/>
</dbReference>
<keyword evidence="2" id="KW-1185">Reference proteome</keyword>
<name>A0A2S7SYQ4_9BACT</name>
<proteinExistence type="predicted"/>
<sequence length="273" mass="30479">MNTEQNSNPEITEGKARKSIERSAAYPAYSIEYCLSFTGEVYKHFRNSFAKRDDILSLIKGAHPSKIAACGHYGFLEREKDTYKVSELYKKIVNHLTPEEKAEALLKAFITPTLNADIVEKFDGDILPQNLHIHLFRFHRISEGASQAAADVFISNAQYVGVLSDSNKLCYNEVLRFIPSGRPIPEFADNEPPVQVVPVTSSPTPATQTEKNVTSAVQDEAKPALLLTEIAGEERLPIKLTEGKRAYLSYPKDLKEKDITILKLQLEALALTL</sequence>
<evidence type="ECO:0000313" key="2">
    <source>
        <dbReference type="Proteomes" id="UP000239872"/>
    </source>
</evidence>
<dbReference type="Proteomes" id="UP000239872">
    <property type="component" value="Unassembled WGS sequence"/>
</dbReference>
<gene>
    <name evidence="1" type="ORF">CJD36_007935</name>
</gene>
<dbReference type="AlphaFoldDB" id="A0A2S7SYQ4"/>
<protein>
    <submittedName>
        <fullName evidence="1">Uncharacterized protein</fullName>
    </submittedName>
</protein>
<accession>A0A2S7SYQ4</accession>
<comment type="caution">
    <text evidence="1">The sequence shown here is derived from an EMBL/GenBank/DDBJ whole genome shotgun (WGS) entry which is preliminary data.</text>
</comment>
<evidence type="ECO:0000313" key="1">
    <source>
        <dbReference type="EMBL" id="PQJ11715.1"/>
    </source>
</evidence>
<organism evidence="1 2">
    <name type="scientific">Flavipsychrobacter stenotrophus</name>
    <dbReference type="NCBI Taxonomy" id="2077091"/>
    <lineage>
        <taxon>Bacteria</taxon>
        <taxon>Pseudomonadati</taxon>
        <taxon>Bacteroidota</taxon>
        <taxon>Chitinophagia</taxon>
        <taxon>Chitinophagales</taxon>
        <taxon>Chitinophagaceae</taxon>
        <taxon>Flavipsychrobacter</taxon>
    </lineage>
</organism>